<keyword evidence="1" id="KW-1133">Transmembrane helix</keyword>
<protein>
    <submittedName>
        <fullName evidence="3">Uncharacterized protein</fullName>
    </submittedName>
</protein>
<reference evidence="3" key="2">
    <citation type="submission" date="2019-10" db="EMBL/GenBank/DDBJ databases">
        <authorList>
            <consortium name="NCBI Genome Project"/>
        </authorList>
    </citation>
    <scope>NUCLEOTIDE SEQUENCE</scope>
    <source>
        <strain evidence="3">NI907</strain>
    </source>
</reference>
<evidence type="ECO:0000256" key="1">
    <source>
        <dbReference type="SAM" id="Phobius"/>
    </source>
</evidence>
<dbReference type="RefSeq" id="XP_030985025.1">
    <property type="nucleotide sequence ID" value="XM_031124041.1"/>
</dbReference>
<sequence>MDSTEAGCEIAANADVSGVGIRVSIYALCLTGKLFSYLVKILVRERANSEDFSRSTVAALSLQGLSLLCTAVVQTFQGQLTLFHAVVVLHMLALLGINLASRGLYRGNEMARHVVDAVIIAAAVVVFVAFNIYVWVNAPSFGPQPECNAFTVYVVFGVRVRAVDPVFRYVALATLAVGPGAFVMLLILGIPSLGLALCCRASRRRAGDGSGVGIHRNRNGISCLSGHCSIAWTEPNSGAASNMDAGEDDYVSEFLRVVAYLAFSIYAIVSLEQMINANKVAAEESEWTFGQVIAIFLLAGTLYELLGVLISNYGSKQRQAANPVGISLGSVH</sequence>
<name>A0A6P8BCY3_PYRGI</name>
<feature type="transmembrane region" description="Helical" evidence="1">
    <location>
        <begin position="257"/>
        <end position="275"/>
    </location>
</feature>
<reference evidence="3" key="1">
    <citation type="journal article" date="2019" name="Mol. Biol. Evol.">
        <title>Blast fungal genomes show frequent chromosomal changes, gene gains and losses, and effector gene turnover.</title>
        <authorList>
            <person name="Gomez Luciano L.B."/>
            <person name="Jason Tsai I."/>
            <person name="Chuma I."/>
            <person name="Tosa Y."/>
            <person name="Chen Y.H."/>
            <person name="Li J.Y."/>
            <person name="Li M.Y."/>
            <person name="Jade Lu M.Y."/>
            <person name="Nakayashiki H."/>
            <person name="Li W.H."/>
        </authorList>
    </citation>
    <scope>NUCLEOTIDE SEQUENCE</scope>
    <source>
        <strain evidence="3">NI907</strain>
    </source>
</reference>
<keyword evidence="1" id="KW-0812">Transmembrane</keyword>
<dbReference type="KEGG" id="pgri:PgNI_03989"/>
<feature type="transmembrane region" description="Helical" evidence="1">
    <location>
        <begin position="23"/>
        <end position="43"/>
    </location>
</feature>
<feature type="transmembrane region" description="Helical" evidence="1">
    <location>
        <begin position="287"/>
        <end position="310"/>
    </location>
</feature>
<organism evidence="2 3">
    <name type="scientific">Pyricularia grisea</name>
    <name type="common">Crabgrass-specific blast fungus</name>
    <name type="synonym">Magnaporthe grisea</name>
    <dbReference type="NCBI Taxonomy" id="148305"/>
    <lineage>
        <taxon>Eukaryota</taxon>
        <taxon>Fungi</taxon>
        <taxon>Dikarya</taxon>
        <taxon>Ascomycota</taxon>
        <taxon>Pezizomycotina</taxon>
        <taxon>Sordariomycetes</taxon>
        <taxon>Sordariomycetidae</taxon>
        <taxon>Magnaporthales</taxon>
        <taxon>Pyriculariaceae</taxon>
        <taxon>Pyricularia</taxon>
    </lineage>
</organism>
<reference evidence="3" key="3">
    <citation type="submission" date="2025-08" db="UniProtKB">
        <authorList>
            <consortium name="RefSeq"/>
        </authorList>
    </citation>
    <scope>IDENTIFICATION</scope>
    <source>
        <strain evidence="3">NI907</strain>
    </source>
</reference>
<keyword evidence="1" id="KW-0472">Membrane</keyword>
<feature type="transmembrane region" description="Helical" evidence="1">
    <location>
        <begin position="169"/>
        <end position="197"/>
    </location>
</feature>
<evidence type="ECO:0000313" key="3">
    <source>
        <dbReference type="RefSeq" id="XP_030985025.1"/>
    </source>
</evidence>
<dbReference type="AlphaFoldDB" id="A0A6P8BCY3"/>
<gene>
    <name evidence="3" type="ORF">PgNI_03989</name>
</gene>
<dbReference type="OrthoDB" id="5427664at2759"/>
<accession>A0A6P8BCY3</accession>
<dbReference type="Proteomes" id="UP000515153">
    <property type="component" value="Unplaced"/>
</dbReference>
<keyword evidence="2" id="KW-1185">Reference proteome</keyword>
<dbReference type="GeneID" id="41958950"/>
<feature type="transmembrane region" description="Helical" evidence="1">
    <location>
        <begin position="82"/>
        <end position="101"/>
    </location>
</feature>
<evidence type="ECO:0000313" key="2">
    <source>
        <dbReference type="Proteomes" id="UP000515153"/>
    </source>
</evidence>
<feature type="transmembrane region" description="Helical" evidence="1">
    <location>
        <begin position="55"/>
        <end position="76"/>
    </location>
</feature>
<proteinExistence type="predicted"/>
<feature type="transmembrane region" description="Helical" evidence="1">
    <location>
        <begin position="113"/>
        <end position="136"/>
    </location>
</feature>